<proteinExistence type="predicted"/>
<reference evidence="6" key="1">
    <citation type="submission" date="2018-02" db="EMBL/GenBank/DDBJ databases">
        <authorList>
            <person name="Cohen D.B."/>
            <person name="Kent A.D."/>
        </authorList>
    </citation>
    <scope>NUCLEOTIDE SEQUENCE</scope>
</reference>
<dbReference type="InterPro" id="IPR018108">
    <property type="entry name" value="MCP_transmembrane"/>
</dbReference>
<keyword evidence="5" id="KW-0472">Membrane</keyword>
<evidence type="ECO:0000256" key="5">
    <source>
        <dbReference type="ARBA" id="ARBA00023136"/>
    </source>
</evidence>
<accession>A0A2N9F7R7</accession>
<keyword evidence="4" id="KW-0677">Repeat</keyword>
<protein>
    <recommendedName>
        <fullName evidence="7">ADP/ATP translocase</fullName>
    </recommendedName>
</protein>
<evidence type="ECO:0000313" key="6">
    <source>
        <dbReference type="EMBL" id="SPC83060.1"/>
    </source>
</evidence>
<dbReference type="GO" id="GO:0055085">
    <property type="term" value="P:transmembrane transport"/>
    <property type="evidence" value="ECO:0007669"/>
    <property type="project" value="InterPro"/>
</dbReference>
<dbReference type="GO" id="GO:0016020">
    <property type="term" value="C:membrane"/>
    <property type="evidence" value="ECO:0007669"/>
    <property type="project" value="UniProtKB-SubCell"/>
</dbReference>
<dbReference type="InterPro" id="IPR002067">
    <property type="entry name" value="MCP"/>
</dbReference>
<dbReference type="SUPFAM" id="SSF103506">
    <property type="entry name" value="Mitochondrial carrier"/>
    <property type="match status" value="1"/>
</dbReference>
<evidence type="ECO:0008006" key="7">
    <source>
        <dbReference type="Google" id="ProtNLM"/>
    </source>
</evidence>
<evidence type="ECO:0000256" key="3">
    <source>
        <dbReference type="ARBA" id="ARBA00022692"/>
    </source>
</evidence>
<gene>
    <name evidence="6" type="ORF">FSB_LOCUS10942</name>
</gene>
<evidence type="ECO:0000256" key="4">
    <source>
        <dbReference type="ARBA" id="ARBA00022737"/>
    </source>
</evidence>
<name>A0A2N9F7R7_FAGSY</name>
<dbReference type="PRINTS" id="PR00926">
    <property type="entry name" value="MITOCARRIER"/>
</dbReference>
<dbReference type="AlphaFoldDB" id="A0A2N9F7R7"/>
<keyword evidence="2" id="KW-0813">Transport</keyword>
<evidence type="ECO:0000256" key="2">
    <source>
        <dbReference type="ARBA" id="ARBA00022448"/>
    </source>
</evidence>
<organism evidence="6">
    <name type="scientific">Fagus sylvatica</name>
    <name type="common">Beechnut</name>
    <dbReference type="NCBI Taxonomy" id="28930"/>
    <lineage>
        <taxon>Eukaryota</taxon>
        <taxon>Viridiplantae</taxon>
        <taxon>Streptophyta</taxon>
        <taxon>Embryophyta</taxon>
        <taxon>Tracheophyta</taxon>
        <taxon>Spermatophyta</taxon>
        <taxon>Magnoliopsida</taxon>
        <taxon>eudicotyledons</taxon>
        <taxon>Gunneridae</taxon>
        <taxon>Pentapetalae</taxon>
        <taxon>rosids</taxon>
        <taxon>fabids</taxon>
        <taxon>Fagales</taxon>
        <taxon>Fagaceae</taxon>
        <taxon>Fagus</taxon>
    </lineage>
</organism>
<sequence length="47" mass="5089">MSMFFDGVIDAMPLFVKELVAGGVAGGFAKTVVAPLERVKILFQVWC</sequence>
<dbReference type="Gene3D" id="1.50.40.10">
    <property type="entry name" value="Mitochondrial carrier domain"/>
    <property type="match status" value="1"/>
</dbReference>
<keyword evidence="3" id="KW-0812">Transmembrane</keyword>
<dbReference type="Pfam" id="PF00153">
    <property type="entry name" value="Mito_carr"/>
    <property type="match status" value="1"/>
</dbReference>
<evidence type="ECO:0000256" key="1">
    <source>
        <dbReference type="ARBA" id="ARBA00004141"/>
    </source>
</evidence>
<dbReference type="InterPro" id="IPR023395">
    <property type="entry name" value="MCP_dom_sf"/>
</dbReference>
<dbReference type="EMBL" id="OIVN01000618">
    <property type="protein sequence ID" value="SPC83060.1"/>
    <property type="molecule type" value="Genomic_DNA"/>
</dbReference>
<comment type="subcellular location">
    <subcellularLocation>
        <location evidence="1">Membrane</location>
        <topology evidence="1">Multi-pass membrane protein</topology>
    </subcellularLocation>
</comment>